<feature type="transmembrane region" description="Helical" evidence="3">
    <location>
        <begin position="188"/>
        <end position="205"/>
    </location>
</feature>
<dbReference type="Gene3D" id="3.30.450.40">
    <property type="match status" value="1"/>
</dbReference>
<dbReference type="CDD" id="cd01949">
    <property type="entry name" value="GGDEF"/>
    <property type="match status" value="1"/>
</dbReference>
<name>A0A1C3U6T3_9HYPH</name>
<dbReference type="GO" id="GO:1902201">
    <property type="term" value="P:negative regulation of bacterial-type flagellum-dependent cell motility"/>
    <property type="evidence" value="ECO:0007669"/>
    <property type="project" value="TreeGrafter"/>
</dbReference>
<evidence type="ECO:0000256" key="3">
    <source>
        <dbReference type="SAM" id="Phobius"/>
    </source>
</evidence>
<dbReference type="Gene3D" id="3.30.70.270">
    <property type="match status" value="1"/>
</dbReference>
<dbReference type="InterPro" id="IPR043128">
    <property type="entry name" value="Rev_trsase/Diguanyl_cyclase"/>
</dbReference>
<dbReference type="InterPro" id="IPR050469">
    <property type="entry name" value="Diguanylate_Cyclase"/>
</dbReference>
<dbReference type="RefSeq" id="WP_092706931.1">
    <property type="nucleotide sequence ID" value="NZ_FMAG01000001.1"/>
</dbReference>
<dbReference type="GO" id="GO:0005886">
    <property type="term" value="C:plasma membrane"/>
    <property type="evidence" value="ECO:0007669"/>
    <property type="project" value="TreeGrafter"/>
</dbReference>
<dbReference type="SMART" id="SM00304">
    <property type="entry name" value="HAMP"/>
    <property type="match status" value="1"/>
</dbReference>
<feature type="domain" description="HAMP" evidence="4">
    <location>
        <begin position="207"/>
        <end position="260"/>
    </location>
</feature>
<keyword evidence="3" id="KW-0812">Transmembrane</keyword>
<evidence type="ECO:0000313" key="6">
    <source>
        <dbReference type="EMBL" id="SCB11180.1"/>
    </source>
</evidence>
<dbReference type="SMART" id="SM00267">
    <property type="entry name" value="GGDEF"/>
    <property type="match status" value="1"/>
</dbReference>
<dbReference type="SUPFAM" id="SSF55073">
    <property type="entry name" value="Nucleotide cyclase"/>
    <property type="match status" value="1"/>
</dbReference>
<keyword evidence="7" id="KW-1185">Reference proteome</keyword>
<organism evidence="6 7">
    <name type="scientific">Rhizobium multihospitium</name>
    <dbReference type="NCBI Taxonomy" id="410764"/>
    <lineage>
        <taxon>Bacteria</taxon>
        <taxon>Pseudomonadati</taxon>
        <taxon>Pseudomonadota</taxon>
        <taxon>Alphaproteobacteria</taxon>
        <taxon>Hyphomicrobiales</taxon>
        <taxon>Rhizobiaceae</taxon>
        <taxon>Rhizobium/Agrobacterium group</taxon>
        <taxon>Rhizobium</taxon>
    </lineage>
</organism>
<protein>
    <recommendedName>
        <fullName evidence="1">diguanylate cyclase</fullName>
        <ecNumber evidence="1">2.7.7.65</ecNumber>
    </recommendedName>
</protein>
<dbReference type="Proteomes" id="UP000199101">
    <property type="component" value="Unassembled WGS sequence"/>
</dbReference>
<evidence type="ECO:0000256" key="1">
    <source>
        <dbReference type="ARBA" id="ARBA00012528"/>
    </source>
</evidence>
<dbReference type="GO" id="GO:0043709">
    <property type="term" value="P:cell adhesion involved in single-species biofilm formation"/>
    <property type="evidence" value="ECO:0007669"/>
    <property type="project" value="TreeGrafter"/>
</dbReference>
<dbReference type="InterPro" id="IPR029016">
    <property type="entry name" value="GAF-like_dom_sf"/>
</dbReference>
<sequence>MRITTITNWAYGITVVLTVLSAVAFILSARSATQERQAVEQHLLLNSMGEELALGAEETTDEARLYVMRGEERHLDAFTVDEGEERRRDTAIDNLRGLGLPDAELQVVEEVAVNAQALDKVEAAAVAAYTGGNQTGARDTLFGPEHERVQAALLNSVNQFRALATARTEAAFRSAQARSDLWADIAKVMLALTAVIFLGVLYFILRRRVALPLVRMTGIVNRLAKQDYAVEVPTDRRRDEIGEMNDAIQIFRENGLERNRLDAERKRDLETKDLILQMMHRLQACYAQNELAEVVALFVPQIFPGVAGCLYTMNESRTTLSEVSRWLEPEHTEPSFAASACWGLRRGRPHVSHVADTDIPCQHLDHSGVPGLCVPLTALGEAIGLLYFEDRTKDATAADAPRLYLELIAENIGLAIANLQLRDRLINLAVRDALTGLLNRRSLDEALNNLHRDQSARTVICMMIDIDHFKRFNDEFGHDAGDEVLRHVGQIVADTVGEVGTVYRFGGEELTVIATDMTDNEGFALAERLRTSVFGTPFSYRARIVGPLSVSVGIASSPVSGPTTTLINRADGALLKAKLNGRNRTVAAFVVEADGELRVERG</sequence>
<dbReference type="Pfam" id="PF00672">
    <property type="entry name" value="HAMP"/>
    <property type="match status" value="1"/>
</dbReference>
<dbReference type="PANTHER" id="PTHR45138">
    <property type="entry name" value="REGULATORY COMPONENTS OF SENSORY TRANSDUCTION SYSTEM"/>
    <property type="match status" value="1"/>
</dbReference>
<dbReference type="InterPro" id="IPR000160">
    <property type="entry name" value="GGDEF_dom"/>
</dbReference>
<dbReference type="STRING" id="410764.GA0061103_1627"/>
<dbReference type="EMBL" id="FMAG01000001">
    <property type="protein sequence ID" value="SCB11180.1"/>
    <property type="molecule type" value="Genomic_DNA"/>
</dbReference>
<dbReference type="InterPro" id="IPR003660">
    <property type="entry name" value="HAMP_dom"/>
</dbReference>
<proteinExistence type="predicted"/>
<evidence type="ECO:0000256" key="2">
    <source>
        <dbReference type="ARBA" id="ARBA00034247"/>
    </source>
</evidence>
<dbReference type="PROSITE" id="PS50885">
    <property type="entry name" value="HAMP"/>
    <property type="match status" value="1"/>
</dbReference>
<dbReference type="NCBIfam" id="TIGR00254">
    <property type="entry name" value="GGDEF"/>
    <property type="match status" value="1"/>
</dbReference>
<keyword evidence="3" id="KW-0472">Membrane</keyword>
<accession>A0A1C3U6T3</accession>
<dbReference type="PANTHER" id="PTHR45138:SF9">
    <property type="entry name" value="DIGUANYLATE CYCLASE DGCM-RELATED"/>
    <property type="match status" value="1"/>
</dbReference>
<feature type="domain" description="GGDEF" evidence="5">
    <location>
        <begin position="457"/>
        <end position="590"/>
    </location>
</feature>
<evidence type="ECO:0000259" key="4">
    <source>
        <dbReference type="PROSITE" id="PS50885"/>
    </source>
</evidence>
<dbReference type="Pfam" id="PF01590">
    <property type="entry name" value="GAF"/>
    <property type="match status" value="1"/>
</dbReference>
<dbReference type="Gene3D" id="6.10.340.10">
    <property type="match status" value="1"/>
</dbReference>
<dbReference type="PROSITE" id="PS50887">
    <property type="entry name" value="GGDEF"/>
    <property type="match status" value="1"/>
</dbReference>
<dbReference type="FunFam" id="3.30.70.270:FF:000001">
    <property type="entry name" value="Diguanylate cyclase domain protein"/>
    <property type="match status" value="1"/>
</dbReference>
<dbReference type="SMART" id="SM00065">
    <property type="entry name" value="GAF"/>
    <property type="match status" value="1"/>
</dbReference>
<evidence type="ECO:0000313" key="7">
    <source>
        <dbReference type="Proteomes" id="UP000199101"/>
    </source>
</evidence>
<dbReference type="Pfam" id="PF00990">
    <property type="entry name" value="GGDEF"/>
    <property type="match status" value="1"/>
</dbReference>
<comment type="catalytic activity">
    <reaction evidence="2">
        <text>2 GTP = 3',3'-c-di-GMP + 2 diphosphate</text>
        <dbReference type="Rhea" id="RHEA:24898"/>
        <dbReference type="ChEBI" id="CHEBI:33019"/>
        <dbReference type="ChEBI" id="CHEBI:37565"/>
        <dbReference type="ChEBI" id="CHEBI:58805"/>
        <dbReference type="EC" id="2.7.7.65"/>
    </reaction>
</comment>
<dbReference type="GO" id="GO:0052621">
    <property type="term" value="F:diguanylate cyclase activity"/>
    <property type="evidence" value="ECO:0007669"/>
    <property type="project" value="UniProtKB-EC"/>
</dbReference>
<dbReference type="EC" id="2.7.7.65" evidence="1"/>
<keyword evidence="3" id="KW-1133">Transmembrane helix</keyword>
<dbReference type="GO" id="GO:0007165">
    <property type="term" value="P:signal transduction"/>
    <property type="evidence" value="ECO:0007669"/>
    <property type="project" value="InterPro"/>
</dbReference>
<reference evidence="7" key="1">
    <citation type="submission" date="2016-08" db="EMBL/GenBank/DDBJ databases">
        <authorList>
            <person name="Varghese N."/>
            <person name="Submissions Spin"/>
        </authorList>
    </citation>
    <scope>NUCLEOTIDE SEQUENCE [LARGE SCALE GENOMIC DNA]</scope>
    <source>
        <strain evidence="7">HAMBI 2975</strain>
    </source>
</reference>
<feature type="transmembrane region" description="Helical" evidence="3">
    <location>
        <begin position="6"/>
        <end position="27"/>
    </location>
</feature>
<evidence type="ECO:0000259" key="5">
    <source>
        <dbReference type="PROSITE" id="PS50887"/>
    </source>
</evidence>
<dbReference type="OrthoDB" id="9812260at2"/>
<dbReference type="InterPro" id="IPR003018">
    <property type="entry name" value="GAF"/>
</dbReference>
<dbReference type="InterPro" id="IPR029787">
    <property type="entry name" value="Nucleotide_cyclase"/>
</dbReference>
<dbReference type="SUPFAM" id="SSF55781">
    <property type="entry name" value="GAF domain-like"/>
    <property type="match status" value="1"/>
</dbReference>
<dbReference type="AlphaFoldDB" id="A0A1C3U6T3"/>
<gene>
    <name evidence="6" type="ORF">GA0061103_1627</name>
</gene>
<dbReference type="SUPFAM" id="SSF158472">
    <property type="entry name" value="HAMP domain-like"/>
    <property type="match status" value="1"/>
</dbReference>
<dbReference type="CDD" id="cd06225">
    <property type="entry name" value="HAMP"/>
    <property type="match status" value="1"/>
</dbReference>